<sequence>MYVSEEVTESMYNTSSILARRVAQKGRPPLSSSPNPGPIVTNDRKPKTRPDYRGRCKRGPLPARHGRKSPTGPINGRTNVEKPPPHFSKPSGSLDPPGVQATATAARTNGEVAGLSSRNLFLCRGWMLGINEDIRQRRRLVNFR</sequence>
<reference evidence="2" key="1">
    <citation type="submission" date="2020-08" db="EMBL/GenBank/DDBJ databases">
        <title>Genome sequencing and assembly of the red palm weevil Rhynchophorus ferrugineus.</title>
        <authorList>
            <person name="Dias G.B."/>
            <person name="Bergman C.M."/>
            <person name="Manee M."/>
        </authorList>
    </citation>
    <scope>NUCLEOTIDE SEQUENCE</scope>
    <source>
        <strain evidence="2">AA-2017</strain>
        <tissue evidence="2">Whole larva</tissue>
    </source>
</reference>
<evidence type="ECO:0000313" key="2">
    <source>
        <dbReference type="EMBL" id="KAF7268164.1"/>
    </source>
</evidence>
<protein>
    <submittedName>
        <fullName evidence="2">Uncharacterized protein</fullName>
    </submittedName>
</protein>
<dbReference type="AlphaFoldDB" id="A0A834HUG2"/>
<evidence type="ECO:0000313" key="3">
    <source>
        <dbReference type="Proteomes" id="UP000625711"/>
    </source>
</evidence>
<dbReference type="EMBL" id="JAACXV010014339">
    <property type="protein sequence ID" value="KAF7268164.1"/>
    <property type="molecule type" value="Genomic_DNA"/>
</dbReference>
<evidence type="ECO:0000256" key="1">
    <source>
        <dbReference type="SAM" id="MobiDB-lite"/>
    </source>
</evidence>
<organism evidence="2 3">
    <name type="scientific">Rhynchophorus ferrugineus</name>
    <name type="common">Red palm weevil</name>
    <name type="synonym">Curculio ferrugineus</name>
    <dbReference type="NCBI Taxonomy" id="354439"/>
    <lineage>
        <taxon>Eukaryota</taxon>
        <taxon>Metazoa</taxon>
        <taxon>Ecdysozoa</taxon>
        <taxon>Arthropoda</taxon>
        <taxon>Hexapoda</taxon>
        <taxon>Insecta</taxon>
        <taxon>Pterygota</taxon>
        <taxon>Neoptera</taxon>
        <taxon>Endopterygota</taxon>
        <taxon>Coleoptera</taxon>
        <taxon>Polyphaga</taxon>
        <taxon>Cucujiformia</taxon>
        <taxon>Curculionidae</taxon>
        <taxon>Dryophthorinae</taxon>
        <taxon>Rhynchophorus</taxon>
    </lineage>
</organism>
<name>A0A834HUG2_RHYFE</name>
<accession>A0A834HUG2</accession>
<proteinExistence type="predicted"/>
<comment type="caution">
    <text evidence="2">The sequence shown here is derived from an EMBL/GenBank/DDBJ whole genome shotgun (WGS) entry which is preliminary data.</text>
</comment>
<gene>
    <name evidence="2" type="ORF">GWI33_018627</name>
</gene>
<dbReference type="Proteomes" id="UP000625711">
    <property type="component" value="Unassembled WGS sequence"/>
</dbReference>
<feature type="compositionally biased region" description="Basic and acidic residues" evidence="1">
    <location>
        <begin position="42"/>
        <end position="54"/>
    </location>
</feature>
<feature type="region of interest" description="Disordered" evidence="1">
    <location>
        <begin position="18"/>
        <end position="100"/>
    </location>
</feature>
<keyword evidence="3" id="KW-1185">Reference proteome</keyword>